<evidence type="ECO:0000256" key="5">
    <source>
        <dbReference type="ARBA" id="ARBA00023157"/>
    </source>
</evidence>
<keyword evidence="7" id="KW-0326">Glycosidase</keyword>
<dbReference type="Pfam" id="PF24517">
    <property type="entry name" value="CBM96"/>
    <property type="match status" value="1"/>
</dbReference>
<evidence type="ECO:0000256" key="3">
    <source>
        <dbReference type="ARBA" id="ARBA00022525"/>
    </source>
</evidence>
<evidence type="ECO:0000259" key="11">
    <source>
        <dbReference type="PROSITE" id="PS50853"/>
    </source>
</evidence>
<evidence type="ECO:0008006" key="14">
    <source>
        <dbReference type="Google" id="ProtNLM"/>
    </source>
</evidence>
<evidence type="ECO:0000256" key="2">
    <source>
        <dbReference type="ARBA" id="ARBA00004613"/>
    </source>
</evidence>
<reference evidence="13" key="1">
    <citation type="journal article" date="2019" name="Int. J. Syst. Evol. Microbiol.">
        <title>The Global Catalogue of Microorganisms (GCM) 10K type strain sequencing project: providing services to taxonomists for standard genome sequencing and annotation.</title>
        <authorList>
            <consortium name="The Broad Institute Genomics Platform"/>
            <consortium name="The Broad Institute Genome Sequencing Center for Infectious Disease"/>
            <person name="Wu L."/>
            <person name="Ma J."/>
        </authorList>
    </citation>
    <scope>NUCLEOTIDE SEQUENCE [LARGE SCALE GENOMIC DNA]</scope>
    <source>
        <strain evidence="13">JCM 16924</strain>
    </source>
</reference>
<dbReference type="Gene3D" id="2.60.40.10">
    <property type="entry name" value="Immunoglobulins"/>
    <property type="match status" value="1"/>
</dbReference>
<dbReference type="InterPro" id="IPR003961">
    <property type="entry name" value="FN3_dom"/>
</dbReference>
<evidence type="ECO:0000256" key="7">
    <source>
        <dbReference type="ARBA" id="ARBA00023295"/>
    </source>
</evidence>
<dbReference type="PROSITE" id="PS50853">
    <property type="entry name" value="FN3"/>
    <property type="match status" value="1"/>
</dbReference>
<keyword evidence="8" id="KW-0119">Carbohydrate metabolism</keyword>
<dbReference type="SUPFAM" id="SSF50969">
    <property type="entry name" value="YVTN repeat-like/Quinoprotein amine dehydrogenase"/>
    <property type="match status" value="1"/>
</dbReference>
<proteinExistence type="predicted"/>
<evidence type="ECO:0000259" key="10">
    <source>
        <dbReference type="PROSITE" id="PS50025"/>
    </source>
</evidence>
<keyword evidence="6" id="KW-0966">Cell projection</keyword>
<keyword evidence="7" id="KW-0378">Hydrolase</keyword>
<accession>A0ABP7RB29</accession>
<dbReference type="SMART" id="SM00560">
    <property type="entry name" value="LamGL"/>
    <property type="match status" value="1"/>
</dbReference>
<feature type="region of interest" description="Disordered" evidence="9">
    <location>
        <begin position="388"/>
        <end position="409"/>
    </location>
</feature>
<dbReference type="NCBIfam" id="NF033679">
    <property type="entry name" value="DNRLRE_dom"/>
    <property type="match status" value="1"/>
</dbReference>
<dbReference type="SUPFAM" id="SSF49265">
    <property type="entry name" value="Fibronectin type III"/>
    <property type="match status" value="1"/>
</dbReference>
<dbReference type="InterPro" id="IPR036116">
    <property type="entry name" value="FN3_sf"/>
</dbReference>
<dbReference type="InterPro" id="IPR006558">
    <property type="entry name" value="LamG-like"/>
</dbReference>
<evidence type="ECO:0000256" key="1">
    <source>
        <dbReference type="ARBA" id="ARBA00004316"/>
    </source>
</evidence>
<keyword evidence="4" id="KW-0732">Signal</keyword>
<sequence length="901" mass="92425">MGGTAATAPPAAAVTAPVAFTAEDLDTWQTNGIVWALAESGGTVFAGGTFSTIRPPGVASGGTGTRSAVNFAAFDAATGAPTSCSLSFTRTTGTATVRALAVSPDGETLYAGGYFTAVSGVAVNGLAAVDIDTCAARAAFNPAFNATVRALDVAPDGTVYAGGDFTTVRGTARQRFAALTPAGALTPWTADADLSGRAVEVTEDGEQVVLAGDFTTVEGTNSHALAVVDSGTGALEHAYPTGFIPASAVVKDLVTDGTGVYAAGEGMGGASFDGRIALNTGDWGQRWRDTCQGANQALAVYQEVLYSGHHTHDCSSMGWFPNVERKHFLAQGVNDPTLLAWAPDTNEGTGEQLGPRALTLADSGGSAFLWAAGEFTTVNGSAQQSLTRFGTGPDTGAPSTPAAWVSSETPGSVNVRWQASQDLDDGNLTYAVYRNGSSTPIHTTTVYSRPWERPQLSWTDTSVTAGATYSYRITASDGRNTSALSTARSATAAGSADVYAARVRSDGASLYWRYDESSGTFAADSGGADDGGAYVSTPSYRQTPAAVPGSSTALGLNGTSEYVYSEKRHARPDTYTVETWFRTTTTSGGRIIGFGDNFGTGQGYFSRNSDRLVYMTNAGQLGFGTGSVRAGNQATLLSTRSYNDGAWHHVAATQGANGMALYVDGAQVGSNTVTTALNTTGFWRVGGDTLTGWPSNPTSAFFGGTVDETAVYPSGLGAAQVAAHHALGTGSGGEESSVTVPASEDSYVNASATGTNYGTSTSLAVRGTSAYLSYLRFPLPAAPSGTELTSAVLRLRTTSLSTAGSADSFDVVPVTGDWTETGVTYANRPALSPTVLGTLAAPDAVSTDYEVALDTGGLDSLLGSTTSVALTSAGTDALWLWSGEYGTTEYRPELVLTFSPS</sequence>
<evidence type="ECO:0000256" key="8">
    <source>
        <dbReference type="ARBA" id="ARBA00023326"/>
    </source>
</evidence>
<dbReference type="CDD" id="cd00110">
    <property type="entry name" value="LamG"/>
    <property type="match status" value="1"/>
</dbReference>
<feature type="domain" description="Laminin G" evidence="10">
    <location>
        <begin position="551"/>
        <end position="736"/>
    </location>
</feature>
<keyword evidence="8" id="KW-0624">Polysaccharide degradation</keyword>
<dbReference type="InterPro" id="IPR013320">
    <property type="entry name" value="ConA-like_dom_sf"/>
</dbReference>
<evidence type="ECO:0000313" key="13">
    <source>
        <dbReference type="Proteomes" id="UP001500456"/>
    </source>
</evidence>
<evidence type="ECO:0000256" key="9">
    <source>
        <dbReference type="SAM" id="MobiDB-lite"/>
    </source>
</evidence>
<protein>
    <recommendedName>
        <fullName evidence="14">Fibronectin type-III domain-containing protein</fullName>
    </recommendedName>
</protein>
<dbReference type="Pfam" id="PF13385">
    <property type="entry name" value="Laminin_G_3"/>
    <property type="match status" value="1"/>
</dbReference>
<evidence type="ECO:0000313" key="12">
    <source>
        <dbReference type="EMBL" id="GAA3995122.1"/>
    </source>
</evidence>
<comment type="subcellular location">
    <subcellularLocation>
        <location evidence="1">Cell projection</location>
    </subcellularLocation>
    <subcellularLocation>
        <location evidence="2">Secreted</location>
    </subcellularLocation>
</comment>
<keyword evidence="3" id="KW-0964">Secreted</keyword>
<dbReference type="Gene3D" id="2.60.120.200">
    <property type="match status" value="1"/>
</dbReference>
<dbReference type="InterPro" id="IPR055372">
    <property type="entry name" value="CBM96"/>
</dbReference>
<dbReference type="InterPro" id="IPR011044">
    <property type="entry name" value="Quino_amine_DH_bsu"/>
</dbReference>
<name>A0ABP7RB29_9ACTN</name>
<gene>
    <name evidence="12" type="ORF">GCM10022232_34390</name>
</gene>
<dbReference type="InterPro" id="IPR001791">
    <property type="entry name" value="Laminin_G"/>
</dbReference>
<keyword evidence="13" id="KW-1185">Reference proteome</keyword>
<dbReference type="Gene3D" id="2.80.10.50">
    <property type="match status" value="1"/>
</dbReference>
<dbReference type="SUPFAM" id="SSF49899">
    <property type="entry name" value="Concanavalin A-like lectins/glucanases"/>
    <property type="match status" value="1"/>
</dbReference>
<dbReference type="CDD" id="cd00063">
    <property type="entry name" value="FN3"/>
    <property type="match status" value="1"/>
</dbReference>
<evidence type="ECO:0000256" key="4">
    <source>
        <dbReference type="ARBA" id="ARBA00022729"/>
    </source>
</evidence>
<dbReference type="PROSITE" id="PS50025">
    <property type="entry name" value="LAM_G_DOMAIN"/>
    <property type="match status" value="1"/>
</dbReference>
<comment type="caution">
    <text evidence="12">The sequence shown here is derived from an EMBL/GenBank/DDBJ whole genome shotgun (WGS) entry which is preliminary data.</text>
</comment>
<evidence type="ECO:0000256" key="6">
    <source>
        <dbReference type="ARBA" id="ARBA00023273"/>
    </source>
</evidence>
<keyword evidence="5" id="KW-1015">Disulfide bond</keyword>
<dbReference type="EMBL" id="BAAAZX010000008">
    <property type="protein sequence ID" value="GAA3995122.1"/>
    <property type="molecule type" value="Genomic_DNA"/>
</dbReference>
<feature type="domain" description="Fibronectin type-III" evidence="11">
    <location>
        <begin position="397"/>
        <end position="495"/>
    </location>
</feature>
<dbReference type="Proteomes" id="UP001500456">
    <property type="component" value="Unassembled WGS sequence"/>
</dbReference>
<dbReference type="InterPro" id="IPR013783">
    <property type="entry name" value="Ig-like_fold"/>
</dbReference>
<organism evidence="12 13">
    <name type="scientific">Streptomyces plumbiresistens</name>
    <dbReference type="NCBI Taxonomy" id="511811"/>
    <lineage>
        <taxon>Bacteria</taxon>
        <taxon>Bacillati</taxon>
        <taxon>Actinomycetota</taxon>
        <taxon>Actinomycetes</taxon>
        <taxon>Kitasatosporales</taxon>
        <taxon>Streptomycetaceae</taxon>
        <taxon>Streptomyces</taxon>
    </lineage>
</organism>